<dbReference type="PANTHER" id="PTHR34821">
    <property type="entry name" value="INNER MEMBRANE PROTEIN YDCZ"/>
    <property type="match status" value="1"/>
</dbReference>
<feature type="transmembrane region" description="Helical" evidence="1">
    <location>
        <begin position="295"/>
        <end position="314"/>
    </location>
</feature>
<feature type="transmembrane region" description="Helical" evidence="1">
    <location>
        <begin position="132"/>
        <end position="152"/>
    </location>
</feature>
<feature type="transmembrane region" description="Helical" evidence="1">
    <location>
        <begin position="240"/>
        <end position="260"/>
    </location>
</feature>
<evidence type="ECO:0000256" key="1">
    <source>
        <dbReference type="SAM" id="Phobius"/>
    </source>
</evidence>
<feature type="transmembrane region" description="Helical" evidence="1">
    <location>
        <begin position="266"/>
        <end position="283"/>
    </location>
</feature>
<dbReference type="RefSeq" id="WP_205143989.1">
    <property type="nucleotide sequence ID" value="NZ_JAFBDN010000016.1"/>
</dbReference>
<dbReference type="Pfam" id="PF04657">
    <property type="entry name" value="DMT_YdcZ"/>
    <property type="match status" value="2"/>
</dbReference>
<protein>
    <submittedName>
        <fullName evidence="2">DMT family transporter</fullName>
    </submittedName>
</protein>
<dbReference type="Proteomes" id="UP001057481">
    <property type="component" value="Unassembled WGS sequence"/>
</dbReference>
<keyword evidence="1" id="KW-1133">Transmembrane helix</keyword>
<accession>A0ABT0VK97</accession>
<evidence type="ECO:0000313" key="2">
    <source>
        <dbReference type="EMBL" id="MCM2438080.1"/>
    </source>
</evidence>
<keyword evidence="1" id="KW-0472">Membrane</keyword>
<feature type="transmembrane region" description="Helical" evidence="1">
    <location>
        <begin position="100"/>
        <end position="120"/>
    </location>
</feature>
<name>A0ABT0VK97_9LACO</name>
<dbReference type="PANTHER" id="PTHR34821:SF2">
    <property type="entry name" value="INNER MEMBRANE PROTEIN YDCZ"/>
    <property type="match status" value="1"/>
</dbReference>
<dbReference type="InterPro" id="IPR006750">
    <property type="entry name" value="YdcZ"/>
</dbReference>
<feature type="transmembrane region" description="Helical" evidence="1">
    <location>
        <begin position="34"/>
        <end position="55"/>
    </location>
</feature>
<feature type="transmembrane region" description="Helical" evidence="1">
    <location>
        <begin position="204"/>
        <end position="224"/>
    </location>
</feature>
<reference evidence="2" key="1">
    <citation type="submission" date="2021-04" db="EMBL/GenBank/DDBJ databases">
        <title>Taxonomic assessment of Weissella genus.</title>
        <authorList>
            <person name="Fanelli F."/>
            <person name="Chieffi D."/>
            <person name="Dell'Aquila A."/>
            <person name="Gyu-Sung C."/>
            <person name="Franz C.M.A.P."/>
            <person name="Fusco V."/>
        </authorList>
    </citation>
    <scope>NUCLEOTIDE SEQUENCE</scope>
    <source>
        <strain evidence="2">LMG 25373</strain>
    </source>
</reference>
<sequence length="317" mass="34288">MVLFYLSIALFSGLMIANQSPINADLRTKIGSPFIAATISFGIGAIFLGIISLLTKGQIFPSIAFIEENPAWIWLGGILGAVFLTSNVLLFPILGSIQTVILPILGQILAGLVIDNFGLFSSHQVSLTSFRIIGIIIVITGIAIAVVLPNFLNQNIKALDRNITKKTNLASKVKWQSWAIVSGVFAAIQQAINSHLGVLLHSPAQGAFTSFFIGFISIMLFTIFHDQKLPLKTEFKKIKLWNLLGGVLGSLFVFSSVVVVPHIGTGLTIMLSLLGQIIGSMLVQQFGLWHSIKLNLKLVQVIGVIVMICGLMIIKLL</sequence>
<keyword evidence="3" id="KW-1185">Reference proteome</keyword>
<comment type="caution">
    <text evidence="2">The sequence shown here is derived from an EMBL/GenBank/DDBJ whole genome shotgun (WGS) entry which is preliminary data.</text>
</comment>
<proteinExistence type="predicted"/>
<dbReference type="EMBL" id="JAGMVS010000076">
    <property type="protein sequence ID" value="MCM2438080.1"/>
    <property type="molecule type" value="Genomic_DNA"/>
</dbReference>
<gene>
    <name evidence="2" type="ORF">KAK10_09235</name>
</gene>
<evidence type="ECO:0000313" key="3">
    <source>
        <dbReference type="Proteomes" id="UP001057481"/>
    </source>
</evidence>
<organism evidence="2 3">
    <name type="scientific">Periweissella beninensis</name>
    <dbReference type="NCBI Taxonomy" id="504936"/>
    <lineage>
        <taxon>Bacteria</taxon>
        <taxon>Bacillati</taxon>
        <taxon>Bacillota</taxon>
        <taxon>Bacilli</taxon>
        <taxon>Lactobacillales</taxon>
        <taxon>Lactobacillaceae</taxon>
        <taxon>Periweissella</taxon>
    </lineage>
</organism>
<feature type="transmembrane region" description="Helical" evidence="1">
    <location>
        <begin position="71"/>
        <end position="94"/>
    </location>
</feature>
<keyword evidence="1" id="KW-0812">Transmembrane</keyword>